<evidence type="ECO:0000313" key="7">
    <source>
        <dbReference type="Proteomes" id="UP000294911"/>
    </source>
</evidence>
<evidence type="ECO:0000256" key="3">
    <source>
        <dbReference type="ARBA" id="ARBA00023163"/>
    </source>
</evidence>
<protein>
    <submittedName>
        <fullName evidence="6">IclR family transcriptional regulator</fullName>
    </submittedName>
</protein>
<sequence length="231" mass="23782">MAAMDADPPQPTATRSVDRALQLLAEVTDSGAVSLAEAARRANVPTSTALRLLRTLESWGFVRRAPDGEFAPGPRLLQLGVSALSADSLTSHAHAHLTDLCATTGESAYLAVPGPDDTALYLDQVATTKAIRHVSWVGRSVPLAGTAIGAALLGQVGDQGFTALRSTLEPDVTAVAAPVRISTGTGEVVAALSVVGPSYRISDVDLAAFGGLVLEHANVLAGEVVGEERQQ</sequence>
<evidence type="ECO:0000256" key="1">
    <source>
        <dbReference type="ARBA" id="ARBA00023015"/>
    </source>
</evidence>
<feature type="domain" description="IclR-ED" evidence="5">
    <location>
        <begin position="75"/>
        <end position="231"/>
    </location>
</feature>
<name>A0A4R2Q7E3_9PSEU</name>
<dbReference type="InterPro" id="IPR050707">
    <property type="entry name" value="HTH_MetabolicPath_Reg"/>
</dbReference>
<dbReference type="SMART" id="SM00346">
    <property type="entry name" value="HTH_ICLR"/>
    <property type="match status" value="1"/>
</dbReference>
<dbReference type="Proteomes" id="UP000294911">
    <property type="component" value="Unassembled WGS sequence"/>
</dbReference>
<dbReference type="AlphaFoldDB" id="A0A4R2Q7E3"/>
<organism evidence="6 7">
    <name type="scientific">Tamaricihabitans halophyticus</name>
    <dbReference type="NCBI Taxonomy" id="1262583"/>
    <lineage>
        <taxon>Bacteria</taxon>
        <taxon>Bacillati</taxon>
        <taxon>Actinomycetota</taxon>
        <taxon>Actinomycetes</taxon>
        <taxon>Pseudonocardiales</taxon>
        <taxon>Pseudonocardiaceae</taxon>
        <taxon>Tamaricihabitans</taxon>
    </lineage>
</organism>
<dbReference type="PANTHER" id="PTHR30136">
    <property type="entry name" value="HELIX-TURN-HELIX TRANSCRIPTIONAL REGULATOR, ICLR FAMILY"/>
    <property type="match status" value="1"/>
</dbReference>
<keyword evidence="3" id="KW-0804">Transcription</keyword>
<dbReference type="InterPro" id="IPR005471">
    <property type="entry name" value="Tscrpt_reg_IclR_N"/>
</dbReference>
<gene>
    <name evidence="6" type="ORF">EV191_12324</name>
</gene>
<evidence type="ECO:0000256" key="2">
    <source>
        <dbReference type="ARBA" id="ARBA00023125"/>
    </source>
</evidence>
<comment type="caution">
    <text evidence="6">The sequence shown here is derived from an EMBL/GenBank/DDBJ whole genome shotgun (WGS) entry which is preliminary data.</text>
</comment>
<keyword evidence="7" id="KW-1185">Reference proteome</keyword>
<proteinExistence type="predicted"/>
<dbReference type="GO" id="GO:0003677">
    <property type="term" value="F:DNA binding"/>
    <property type="evidence" value="ECO:0007669"/>
    <property type="project" value="UniProtKB-KW"/>
</dbReference>
<dbReference type="SUPFAM" id="SSF46785">
    <property type="entry name" value="Winged helix' DNA-binding domain"/>
    <property type="match status" value="1"/>
</dbReference>
<dbReference type="GO" id="GO:0045892">
    <property type="term" value="P:negative regulation of DNA-templated transcription"/>
    <property type="evidence" value="ECO:0007669"/>
    <property type="project" value="TreeGrafter"/>
</dbReference>
<evidence type="ECO:0000259" key="5">
    <source>
        <dbReference type="PROSITE" id="PS51078"/>
    </source>
</evidence>
<dbReference type="Gene3D" id="1.10.10.10">
    <property type="entry name" value="Winged helix-like DNA-binding domain superfamily/Winged helix DNA-binding domain"/>
    <property type="match status" value="1"/>
</dbReference>
<dbReference type="Pfam" id="PF09339">
    <property type="entry name" value="HTH_IclR"/>
    <property type="match status" value="1"/>
</dbReference>
<feature type="domain" description="HTH iclR-type" evidence="4">
    <location>
        <begin position="14"/>
        <end position="74"/>
    </location>
</feature>
<dbReference type="Pfam" id="PF01614">
    <property type="entry name" value="IclR_C"/>
    <property type="match status" value="2"/>
</dbReference>
<evidence type="ECO:0000313" key="6">
    <source>
        <dbReference type="EMBL" id="TCP42625.1"/>
    </source>
</evidence>
<accession>A0A4R2Q7E3</accession>
<reference evidence="6 7" key="1">
    <citation type="submission" date="2019-03" db="EMBL/GenBank/DDBJ databases">
        <title>Genomic Encyclopedia of Type Strains, Phase IV (KMG-IV): sequencing the most valuable type-strain genomes for metagenomic binning, comparative biology and taxonomic classification.</title>
        <authorList>
            <person name="Goeker M."/>
        </authorList>
    </citation>
    <scope>NUCLEOTIDE SEQUENCE [LARGE SCALE GENOMIC DNA]</scope>
    <source>
        <strain evidence="6 7">DSM 45765</strain>
    </source>
</reference>
<dbReference type="InterPro" id="IPR014757">
    <property type="entry name" value="Tscrpt_reg_IclR_C"/>
</dbReference>
<dbReference type="InterPro" id="IPR036390">
    <property type="entry name" value="WH_DNA-bd_sf"/>
</dbReference>
<dbReference type="InterPro" id="IPR029016">
    <property type="entry name" value="GAF-like_dom_sf"/>
</dbReference>
<keyword evidence="2" id="KW-0238">DNA-binding</keyword>
<evidence type="ECO:0000259" key="4">
    <source>
        <dbReference type="PROSITE" id="PS51077"/>
    </source>
</evidence>
<dbReference type="Gene3D" id="3.30.450.40">
    <property type="match status" value="2"/>
</dbReference>
<dbReference type="InterPro" id="IPR036388">
    <property type="entry name" value="WH-like_DNA-bd_sf"/>
</dbReference>
<dbReference type="PROSITE" id="PS51078">
    <property type="entry name" value="ICLR_ED"/>
    <property type="match status" value="1"/>
</dbReference>
<dbReference type="PROSITE" id="PS51077">
    <property type="entry name" value="HTH_ICLR"/>
    <property type="match status" value="1"/>
</dbReference>
<dbReference type="SUPFAM" id="SSF55781">
    <property type="entry name" value="GAF domain-like"/>
    <property type="match status" value="1"/>
</dbReference>
<dbReference type="EMBL" id="SLXQ01000023">
    <property type="protein sequence ID" value="TCP42625.1"/>
    <property type="molecule type" value="Genomic_DNA"/>
</dbReference>
<dbReference type="RefSeq" id="WP_132880826.1">
    <property type="nucleotide sequence ID" value="NZ_SLXQ01000023.1"/>
</dbReference>
<keyword evidence="1" id="KW-0805">Transcription regulation</keyword>
<dbReference type="GO" id="GO:0003700">
    <property type="term" value="F:DNA-binding transcription factor activity"/>
    <property type="evidence" value="ECO:0007669"/>
    <property type="project" value="TreeGrafter"/>
</dbReference>
<dbReference type="OrthoDB" id="3209193at2"/>
<dbReference type="PANTHER" id="PTHR30136:SF24">
    <property type="entry name" value="HTH-TYPE TRANSCRIPTIONAL REPRESSOR ALLR"/>
    <property type="match status" value="1"/>
</dbReference>